<dbReference type="EMBL" id="ASPP01006606">
    <property type="protein sequence ID" value="ETO28551.1"/>
    <property type="molecule type" value="Genomic_DNA"/>
</dbReference>
<accession>X6NRA7</accession>
<feature type="region of interest" description="Disordered" evidence="1">
    <location>
        <begin position="48"/>
        <end position="112"/>
    </location>
</feature>
<feature type="non-terminal residue" evidence="2">
    <location>
        <position position="1"/>
    </location>
</feature>
<gene>
    <name evidence="2" type="ORF">RFI_08577</name>
</gene>
<dbReference type="AlphaFoldDB" id="X6NRA7"/>
<reference evidence="2 3" key="1">
    <citation type="journal article" date="2013" name="Curr. Biol.">
        <title>The Genome of the Foraminiferan Reticulomyxa filosa.</title>
        <authorList>
            <person name="Glockner G."/>
            <person name="Hulsmann N."/>
            <person name="Schleicher M."/>
            <person name="Noegel A.A."/>
            <person name="Eichinger L."/>
            <person name="Gallinger C."/>
            <person name="Pawlowski J."/>
            <person name="Sierra R."/>
            <person name="Euteneuer U."/>
            <person name="Pillet L."/>
            <person name="Moustafa A."/>
            <person name="Platzer M."/>
            <person name="Groth M."/>
            <person name="Szafranski K."/>
            <person name="Schliwa M."/>
        </authorList>
    </citation>
    <scope>NUCLEOTIDE SEQUENCE [LARGE SCALE GENOMIC DNA]</scope>
</reference>
<feature type="region of interest" description="Disordered" evidence="1">
    <location>
        <begin position="14"/>
        <end position="33"/>
    </location>
</feature>
<protein>
    <submittedName>
        <fullName evidence="2">Uncharacterized protein</fullName>
    </submittedName>
</protein>
<organism evidence="2 3">
    <name type="scientific">Reticulomyxa filosa</name>
    <dbReference type="NCBI Taxonomy" id="46433"/>
    <lineage>
        <taxon>Eukaryota</taxon>
        <taxon>Sar</taxon>
        <taxon>Rhizaria</taxon>
        <taxon>Retaria</taxon>
        <taxon>Foraminifera</taxon>
        <taxon>Monothalamids</taxon>
        <taxon>Reticulomyxidae</taxon>
        <taxon>Reticulomyxa</taxon>
    </lineage>
</organism>
<proteinExistence type="predicted"/>
<evidence type="ECO:0000256" key="1">
    <source>
        <dbReference type="SAM" id="MobiDB-lite"/>
    </source>
</evidence>
<feature type="compositionally biased region" description="Basic and acidic residues" evidence="1">
    <location>
        <begin position="62"/>
        <end position="75"/>
    </location>
</feature>
<dbReference type="Proteomes" id="UP000023152">
    <property type="component" value="Unassembled WGS sequence"/>
</dbReference>
<evidence type="ECO:0000313" key="2">
    <source>
        <dbReference type="EMBL" id="ETO28551.1"/>
    </source>
</evidence>
<evidence type="ECO:0000313" key="3">
    <source>
        <dbReference type="Proteomes" id="UP000023152"/>
    </source>
</evidence>
<feature type="compositionally biased region" description="Basic and acidic residues" evidence="1">
    <location>
        <begin position="82"/>
        <end position="91"/>
    </location>
</feature>
<keyword evidence="3" id="KW-1185">Reference proteome</keyword>
<feature type="compositionally biased region" description="Low complexity" evidence="1">
    <location>
        <begin position="95"/>
        <end position="106"/>
    </location>
</feature>
<sequence length="231" mass="25378">PSKQIQLMKFQSFGNDSRKLLSPTSSVSSSVDCPASVFGFGSVKLKTEMGSLSPTPAPGIRRSFDSMDEDYKLSDENEDNEEKSTETKLVDDESNPSPSVTPVPTSKTNRTDSNDLNFDFFESHLNSGKFKKKMTNELFSIHNKSITSFHPYPCPHSQSHLHPHPYPYSSQQPSFDLDELCTPPPSASTSTSISIPVSTTSVTASATASNRCSASSAREKLPLHFNFNEKD</sequence>
<comment type="caution">
    <text evidence="2">The sequence shown here is derived from an EMBL/GenBank/DDBJ whole genome shotgun (WGS) entry which is preliminary data.</text>
</comment>
<name>X6NRA7_RETFI</name>